<dbReference type="GO" id="GO:1902201">
    <property type="term" value="P:negative regulation of bacterial-type flagellum-dependent cell motility"/>
    <property type="evidence" value="ECO:0007669"/>
    <property type="project" value="TreeGrafter"/>
</dbReference>
<dbReference type="SUPFAM" id="SSF52172">
    <property type="entry name" value="CheY-like"/>
    <property type="match status" value="1"/>
</dbReference>
<dbReference type="CDD" id="cd01949">
    <property type="entry name" value="GGDEF"/>
    <property type="match status" value="1"/>
</dbReference>
<dbReference type="Gene3D" id="3.40.50.2300">
    <property type="match status" value="1"/>
</dbReference>
<name>A0A7U4RPR1_9BACT</name>
<dbReference type="PROSITE" id="PS50887">
    <property type="entry name" value="GGDEF"/>
    <property type="match status" value="1"/>
</dbReference>
<dbReference type="EC" id="2.7.7.65" evidence="1"/>
<dbReference type="RefSeq" id="WP_046550144.1">
    <property type="nucleotide sequence ID" value="NZ_CP011308.1"/>
</dbReference>
<dbReference type="GO" id="GO:0043709">
    <property type="term" value="P:cell adhesion involved in single-species biofilm formation"/>
    <property type="evidence" value="ECO:0007669"/>
    <property type="project" value="TreeGrafter"/>
</dbReference>
<dbReference type="NCBIfam" id="TIGR00254">
    <property type="entry name" value="GGDEF"/>
    <property type="match status" value="1"/>
</dbReference>
<dbReference type="GO" id="GO:0000160">
    <property type="term" value="P:phosphorelay signal transduction system"/>
    <property type="evidence" value="ECO:0007669"/>
    <property type="project" value="InterPro"/>
</dbReference>
<dbReference type="OrthoDB" id="9778432at2"/>
<dbReference type="InterPro" id="IPR050469">
    <property type="entry name" value="Diguanylate_Cyclase"/>
</dbReference>
<evidence type="ECO:0000256" key="1">
    <source>
        <dbReference type="ARBA" id="ARBA00012528"/>
    </source>
</evidence>
<evidence type="ECO:0000313" key="7">
    <source>
        <dbReference type="Proteomes" id="UP000034444"/>
    </source>
</evidence>
<dbReference type="Pfam" id="PF00072">
    <property type="entry name" value="Response_reg"/>
    <property type="match status" value="1"/>
</dbReference>
<evidence type="ECO:0000256" key="3">
    <source>
        <dbReference type="PROSITE-ProRule" id="PRU00169"/>
    </source>
</evidence>
<dbReference type="InterPro" id="IPR043128">
    <property type="entry name" value="Rev_trsase/Diguanyl_cyclase"/>
</dbReference>
<accession>A0A7U4RPR1</accession>
<dbReference type="Gene3D" id="3.30.70.270">
    <property type="match status" value="1"/>
</dbReference>
<gene>
    <name evidence="6" type="ORF">YH65_00355</name>
</gene>
<keyword evidence="7" id="KW-1185">Reference proteome</keyword>
<evidence type="ECO:0000259" key="4">
    <source>
        <dbReference type="PROSITE" id="PS50110"/>
    </source>
</evidence>
<dbReference type="GO" id="GO:0005886">
    <property type="term" value="C:plasma membrane"/>
    <property type="evidence" value="ECO:0007669"/>
    <property type="project" value="TreeGrafter"/>
</dbReference>
<keyword evidence="3" id="KW-0597">Phosphoprotein</keyword>
<dbReference type="SMART" id="SM00448">
    <property type="entry name" value="REC"/>
    <property type="match status" value="1"/>
</dbReference>
<evidence type="ECO:0000313" key="6">
    <source>
        <dbReference type="EMBL" id="AKF24030.1"/>
    </source>
</evidence>
<organism evidence="6 7">
    <name type="scientific">Sulfurovum lithotrophicum</name>
    <dbReference type="NCBI Taxonomy" id="206403"/>
    <lineage>
        <taxon>Bacteria</taxon>
        <taxon>Pseudomonadati</taxon>
        <taxon>Campylobacterota</taxon>
        <taxon>Epsilonproteobacteria</taxon>
        <taxon>Campylobacterales</taxon>
        <taxon>Sulfurovaceae</taxon>
        <taxon>Sulfurovum</taxon>
    </lineage>
</organism>
<dbReference type="SMART" id="SM00267">
    <property type="entry name" value="GGDEF"/>
    <property type="match status" value="1"/>
</dbReference>
<feature type="domain" description="GGDEF" evidence="5">
    <location>
        <begin position="160"/>
        <end position="292"/>
    </location>
</feature>
<dbReference type="AlphaFoldDB" id="A0A7U4RPR1"/>
<sequence>MDEKQTILVIDDTKENIHILIGLLGDNYNVMAAKSGKAALEIVNEEDIDLILLDIMMPEMDGYEVCEILKSQIATKDIPILFITAKTDEDSIEKAYDVGGVDYVTKPFKPKELLARIHTHLKLSETLHMLEYMATRDSMTGIYNRRKFFELGEVLFRQIENLFAVMIDIDRFKNINDTYGHPFGDIVIKSLAQTISNLIPDTAVFGRLGGEEFMILLENGSLDEMKEKAEEIRVAIENLENMYEGSVVKFTVSSGIAQKYPSDTIDTFLKRADEALYDAKETGRNRVCFRGVVRI</sequence>
<dbReference type="InterPro" id="IPR011006">
    <property type="entry name" value="CheY-like_superfamily"/>
</dbReference>
<evidence type="ECO:0000259" key="5">
    <source>
        <dbReference type="PROSITE" id="PS50887"/>
    </source>
</evidence>
<comment type="catalytic activity">
    <reaction evidence="2">
        <text>2 GTP = 3',3'-c-di-GMP + 2 diphosphate</text>
        <dbReference type="Rhea" id="RHEA:24898"/>
        <dbReference type="ChEBI" id="CHEBI:33019"/>
        <dbReference type="ChEBI" id="CHEBI:37565"/>
        <dbReference type="ChEBI" id="CHEBI:58805"/>
        <dbReference type="EC" id="2.7.7.65"/>
    </reaction>
</comment>
<dbReference type="InterPro" id="IPR000160">
    <property type="entry name" value="GGDEF_dom"/>
</dbReference>
<protein>
    <recommendedName>
        <fullName evidence="1">diguanylate cyclase</fullName>
        <ecNumber evidence="1">2.7.7.65</ecNumber>
    </recommendedName>
</protein>
<dbReference type="EMBL" id="CP011308">
    <property type="protein sequence ID" value="AKF24030.1"/>
    <property type="molecule type" value="Genomic_DNA"/>
</dbReference>
<dbReference type="PROSITE" id="PS50110">
    <property type="entry name" value="RESPONSE_REGULATORY"/>
    <property type="match status" value="1"/>
</dbReference>
<dbReference type="KEGG" id="slh:YH65_00355"/>
<dbReference type="PANTHER" id="PTHR45138">
    <property type="entry name" value="REGULATORY COMPONENTS OF SENSORY TRANSDUCTION SYSTEM"/>
    <property type="match status" value="1"/>
</dbReference>
<dbReference type="InterPro" id="IPR029787">
    <property type="entry name" value="Nucleotide_cyclase"/>
</dbReference>
<feature type="domain" description="Response regulatory" evidence="4">
    <location>
        <begin position="6"/>
        <end position="121"/>
    </location>
</feature>
<reference evidence="7" key="2">
    <citation type="journal article" date="2017" name="Stand. Genomic Sci.">
        <title>Complete genome sequence of the sulfur-oxidizing chemolithoautotrophic Sulfurovum lithotrophicum 42BKTT.</title>
        <authorList>
            <person name="Jeon W."/>
            <person name="Priscilla L."/>
            <person name="Park G."/>
            <person name="Lee H."/>
            <person name="Lee N."/>
            <person name="Lee D."/>
            <person name="Kwon H."/>
            <person name="Ahn I."/>
            <person name="Lee C."/>
            <person name="Lee H."/>
            <person name="Ahn J."/>
        </authorList>
    </citation>
    <scope>NUCLEOTIDE SEQUENCE [LARGE SCALE GENOMIC DNA]</scope>
    <source>
        <strain evidence="7">ATCC BAA-797 / 42BKT</strain>
    </source>
</reference>
<dbReference type="Pfam" id="PF00990">
    <property type="entry name" value="GGDEF"/>
    <property type="match status" value="1"/>
</dbReference>
<dbReference type="InterPro" id="IPR001789">
    <property type="entry name" value="Sig_transdc_resp-reg_receiver"/>
</dbReference>
<dbReference type="Proteomes" id="UP000034444">
    <property type="component" value="Chromosome"/>
</dbReference>
<proteinExistence type="predicted"/>
<reference evidence="6 7" key="1">
    <citation type="submission" date="2015-04" db="EMBL/GenBank/DDBJ databases">
        <title>Complete genome sequence of Sulfurovum lithotrophicum ATCC BAA-797T.</title>
        <authorList>
            <person name="Ahn J."/>
            <person name="Park G."/>
            <person name="Jeon W."/>
            <person name="Jang Y."/>
            <person name="Jang M."/>
            <person name="Lee H."/>
            <person name="Lee H."/>
        </authorList>
    </citation>
    <scope>NUCLEOTIDE SEQUENCE [LARGE SCALE GENOMIC DNA]</scope>
    <source>
        <strain evidence="7">ATCC BAA-797 / 42BKT</strain>
    </source>
</reference>
<dbReference type="SUPFAM" id="SSF55073">
    <property type="entry name" value="Nucleotide cyclase"/>
    <property type="match status" value="1"/>
</dbReference>
<dbReference type="FunFam" id="3.30.70.270:FF:000001">
    <property type="entry name" value="Diguanylate cyclase domain protein"/>
    <property type="match status" value="1"/>
</dbReference>
<evidence type="ECO:0000256" key="2">
    <source>
        <dbReference type="ARBA" id="ARBA00034247"/>
    </source>
</evidence>
<dbReference type="GO" id="GO:0052621">
    <property type="term" value="F:diguanylate cyclase activity"/>
    <property type="evidence" value="ECO:0007669"/>
    <property type="project" value="UniProtKB-EC"/>
</dbReference>
<feature type="modified residue" description="4-aspartylphosphate" evidence="3">
    <location>
        <position position="54"/>
    </location>
</feature>
<dbReference type="PANTHER" id="PTHR45138:SF9">
    <property type="entry name" value="DIGUANYLATE CYCLASE DGCM-RELATED"/>
    <property type="match status" value="1"/>
</dbReference>